<evidence type="ECO:0000259" key="4">
    <source>
        <dbReference type="PROSITE" id="PS50192"/>
    </source>
</evidence>
<evidence type="ECO:0000256" key="2">
    <source>
        <dbReference type="ARBA" id="ARBA00022927"/>
    </source>
</evidence>
<evidence type="ECO:0000256" key="3">
    <source>
        <dbReference type="SAM" id="Coils"/>
    </source>
</evidence>
<dbReference type="GO" id="GO:0005484">
    <property type="term" value="F:SNAP receptor activity"/>
    <property type="evidence" value="ECO:0007669"/>
    <property type="project" value="TreeGrafter"/>
</dbReference>
<dbReference type="Gene3D" id="1.20.58.70">
    <property type="match status" value="1"/>
</dbReference>
<dbReference type="Pfam" id="PF00804">
    <property type="entry name" value="Syntaxin"/>
    <property type="match status" value="1"/>
</dbReference>
<organism evidence="5 6">
    <name type="scientific">Carnegiea gigantea</name>
    <dbReference type="NCBI Taxonomy" id="171969"/>
    <lineage>
        <taxon>Eukaryota</taxon>
        <taxon>Viridiplantae</taxon>
        <taxon>Streptophyta</taxon>
        <taxon>Embryophyta</taxon>
        <taxon>Tracheophyta</taxon>
        <taxon>Spermatophyta</taxon>
        <taxon>Magnoliopsida</taxon>
        <taxon>eudicotyledons</taxon>
        <taxon>Gunneridae</taxon>
        <taxon>Pentapetalae</taxon>
        <taxon>Caryophyllales</taxon>
        <taxon>Cactineae</taxon>
        <taxon>Cactaceae</taxon>
        <taxon>Cactoideae</taxon>
        <taxon>Echinocereeae</taxon>
        <taxon>Carnegiea</taxon>
    </lineage>
</organism>
<dbReference type="GO" id="GO:0005886">
    <property type="term" value="C:plasma membrane"/>
    <property type="evidence" value="ECO:0007669"/>
    <property type="project" value="TreeGrafter"/>
</dbReference>
<dbReference type="PANTHER" id="PTHR19957:SF123">
    <property type="entry name" value="SYNTAXIN-112"/>
    <property type="match status" value="1"/>
</dbReference>
<dbReference type="CDD" id="cd00179">
    <property type="entry name" value="SynN"/>
    <property type="match status" value="1"/>
</dbReference>
<keyword evidence="2" id="KW-0653">Protein transport</keyword>
<dbReference type="SMART" id="SM00503">
    <property type="entry name" value="SynN"/>
    <property type="match status" value="1"/>
</dbReference>
<dbReference type="SMART" id="SM00397">
    <property type="entry name" value="t_SNARE"/>
    <property type="match status" value="1"/>
</dbReference>
<feature type="coiled-coil region" evidence="3">
    <location>
        <begin position="50"/>
        <end position="77"/>
    </location>
</feature>
<dbReference type="GO" id="GO:0006887">
    <property type="term" value="P:exocytosis"/>
    <property type="evidence" value="ECO:0007669"/>
    <property type="project" value="TreeGrafter"/>
</dbReference>
<dbReference type="CDD" id="cd15848">
    <property type="entry name" value="SNARE_syntaxin1-like"/>
    <property type="match status" value="1"/>
</dbReference>
<keyword evidence="6" id="KW-1185">Reference proteome</keyword>
<protein>
    <recommendedName>
        <fullName evidence="4">t-SNARE coiled-coil homology domain-containing protein</fullName>
    </recommendedName>
</protein>
<dbReference type="OrthoDB" id="330671at2759"/>
<comment type="similarity">
    <text evidence="1">Belongs to the syntaxin family.</text>
</comment>
<dbReference type="EMBL" id="JAKOGI010000208">
    <property type="protein sequence ID" value="KAJ8439753.1"/>
    <property type="molecule type" value="Genomic_DNA"/>
</dbReference>
<evidence type="ECO:0000256" key="1">
    <source>
        <dbReference type="ARBA" id="ARBA00009063"/>
    </source>
</evidence>
<dbReference type="InterPro" id="IPR045242">
    <property type="entry name" value="Syntaxin"/>
</dbReference>
<dbReference type="GO" id="GO:0048278">
    <property type="term" value="P:vesicle docking"/>
    <property type="evidence" value="ECO:0007669"/>
    <property type="project" value="TreeGrafter"/>
</dbReference>
<evidence type="ECO:0000313" key="5">
    <source>
        <dbReference type="EMBL" id="KAJ8439753.1"/>
    </source>
</evidence>
<dbReference type="GO" id="GO:0000149">
    <property type="term" value="F:SNARE binding"/>
    <property type="evidence" value="ECO:0007669"/>
    <property type="project" value="TreeGrafter"/>
</dbReference>
<dbReference type="PROSITE" id="PS50192">
    <property type="entry name" value="T_SNARE"/>
    <property type="match status" value="1"/>
</dbReference>
<dbReference type="Gene3D" id="1.20.5.110">
    <property type="match status" value="1"/>
</dbReference>
<name>A0A9Q1QET9_9CARY</name>
<dbReference type="InterPro" id="IPR000727">
    <property type="entry name" value="T_SNARE_dom"/>
</dbReference>
<proteinExistence type="inferred from homology"/>
<dbReference type="PANTHER" id="PTHR19957">
    <property type="entry name" value="SYNTAXIN"/>
    <property type="match status" value="1"/>
</dbReference>
<keyword evidence="3" id="KW-0175">Coiled coil</keyword>
<dbReference type="InterPro" id="IPR010989">
    <property type="entry name" value="SNARE"/>
</dbReference>
<reference evidence="5" key="1">
    <citation type="submission" date="2022-04" db="EMBL/GenBank/DDBJ databases">
        <title>Carnegiea gigantea Genome sequencing and assembly v2.</title>
        <authorList>
            <person name="Copetti D."/>
            <person name="Sanderson M.J."/>
            <person name="Burquez A."/>
            <person name="Wojciechowski M.F."/>
        </authorList>
    </citation>
    <scope>NUCLEOTIDE SEQUENCE</scope>
    <source>
        <strain evidence="5">SGP5-SGP5p</strain>
        <tissue evidence="5">Aerial part</tissue>
    </source>
</reference>
<dbReference type="Proteomes" id="UP001153076">
    <property type="component" value="Unassembled WGS sequence"/>
</dbReference>
<sequence length="277" mass="31432">MNNLMTKSFLSYADLKKQAQLDVQVDLSEAEPGEIRPTNQENLSLFFQEVEAIKSQMEEISDLLHDLQSLNEDAKSTHSAKIRRGLRDRMDSDTVSILRKVKSLKSKLDSLDKSSTKSRTMSVAFREGSAVDRTRVAVSNGLRVKFKDIVHGFTCLREKIMLDQKAFLTRKYFNVTGVMPSEETVDKLMSGSIKVMALEVEDKERNEVMKDIERSLNKLHQVFLDMAVLIEKQGDQVDDIEQNVAKAGGILHFVSLLHFIANLELVECSSYVHWGFS</sequence>
<evidence type="ECO:0000313" key="6">
    <source>
        <dbReference type="Proteomes" id="UP001153076"/>
    </source>
</evidence>
<accession>A0A9Q1QET9</accession>
<dbReference type="GO" id="GO:0006906">
    <property type="term" value="P:vesicle fusion"/>
    <property type="evidence" value="ECO:0007669"/>
    <property type="project" value="TreeGrafter"/>
</dbReference>
<comment type="caution">
    <text evidence="5">The sequence shown here is derived from an EMBL/GenBank/DDBJ whole genome shotgun (WGS) entry which is preliminary data.</text>
</comment>
<feature type="domain" description="T-SNARE coiled-coil homology" evidence="4">
    <location>
        <begin position="199"/>
        <end position="244"/>
    </location>
</feature>
<dbReference type="GO" id="GO:0006886">
    <property type="term" value="P:intracellular protein transport"/>
    <property type="evidence" value="ECO:0007669"/>
    <property type="project" value="TreeGrafter"/>
</dbReference>
<dbReference type="InterPro" id="IPR006011">
    <property type="entry name" value="Syntaxin_N"/>
</dbReference>
<dbReference type="GO" id="GO:0012505">
    <property type="term" value="C:endomembrane system"/>
    <property type="evidence" value="ECO:0007669"/>
    <property type="project" value="TreeGrafter"/>
</dbReference>
<dbReference type="GO" id="GO:0031201">
    <property type="term" value="C:SNARE complex"/>
    <property type="evidence" value="ECO:0007669"/>
    <property type="project" value="TreeGrafter"/>
</dbReference>
<dbReference type="AlphaFoldDB" id="A0A9Q1QET9"/>
<gene>
    <name evidence="5" type="ORF">Cgig2_009577</name>
</gene>
<keyword evidence="2" id="KW-0813">Transport</keyword>
<dbReference type="SUPFAM" id="SSF47661">
    <property type="entry name" value="t-snare proteins"/>
    <property type="match status" value="1"/>
</dbReference>